<dbReference type="OrthoDB" id="289681at2"/>
<dbReference type="PANTHER" id="PTHR37310">
    <property type="entry name" value="CYTOPLASMIC PROTEIN-RELATED"/>
    <property type="match status" value="1"/>
</dbReference>
<organism evidence="1 2">
    <name type="scientific">Limnoglobus roseus</name>
    <dbReference type="NCBI Taxonomy" id="2598579"/>
    <lineage>
        <taxon>Bacteria</taxon>
        <taxon>Pseudomonadati</taxon>
        <taxon>Planctomycetota</taxon>
        <taxon>Planctomycetia</taxon>
        <taxon>Gemmatales</taxon>
        <taxon>Gemmataceae</taxon>
        <taxon>Limnoglobus</taxon>
    </lineage>
</organism>
<dbReference type="PANTHER" id="PTHR37310:SF1">
    <property type="entry name" value="CYTOPLASMIC PROTEIN"/>
    <property type="match status" value="1"/>
</dbReference>
<dbReference type="Pfam" id="PF03860">
    <property type="entry name" value="Csp"/>
    <property type="match status" value="1"/>
</dbReference>
<dbReference type="AlphaFoldDB" id="A0A5C1ALF7"/>
<sequence>MTTRKMGGIGLTVCVLAFVVMAGFARFGQSEDNKPPATAAHPHDDAMMTCAKACSDCQRACDSCAAHCGHKLHEGMKEHHASLVSCQDCATVCAAASQIVARSGPYSMAICTACADVCGKCAVECEKFPNDAHMKACAEECRKCEKACQAMAKHH</sequence>
<protein>
    <submittedName>
        <fullName evidence="1">Four-helix bundle copper-binding protein</fullName>
    </submittedName>
</protein>
<evidence type="ECO:0000313" key="1">
    <source>
        <dbReference type="EMBL" id="QEL18024.1"/>
    </source>
</evidence>
<reference evidence="2" key="1">
    <citation type="submission" date="2019-08" db="EMBL/GenBank/DDBJ databases">
        <title>Limnoglobus roseus gen. nov., sp. nov., a novel freshwater planctomycete with a giant genome from the family Gemmataceae.</title>
        <authorList>
            <person name="Kulichevskaya I.S."/>
            <person name="Naumoff D.G."/>
            <person name="Miroshnikov K."/>
            <person name="Ivanova A."/>
            <person name="Philippov D.A."/>
            <person name="Hakobyan A."/>
            <person name="Rijpstra I.C."/>
            <person name="Sinninghe Damste J.S."/>
            <person name="Liesack W."/>
            <person name="Dedysh S.N."/>
        </authorList>
    </citation>
    <scope>NUCLEOTIDE SEQUENCE [LARGE SCALE GENOMIC DNA]</scope>
    <source>
        <strain evidence="2">PX52</strain>
    </source>
</reference>
<keyword evidence="2" id="KW-1185">Reference proteome</keyword>
<dbReference type="InterPro" id="IPR044543">
    <property type="entry name" value="YHJQ-like"/>
</dbReference>
<gene>
    <name evidence="1" type="ORF">PX52LOC_05038</name>
</gene>
<dbReference type="RefSeq" id="WP_149112565.1">
    <property type="nucleotide sequence ID" value="NZ_CP042425.1"/>
</dbReference>
<name>A0A5C1ALF7_9BACT</name>
<dbReference type="Gene3D" id="1.20.1270.360">
    <property type="match status" value="1"/>
</dbReference>
<dbReference type="EMBL" id="CP042425">
    <property type="protein sequence ID" value="QEL18024.1"/>
    <property type="molecule type" value="Genomic_DNA"/>
</dbReference>
<proteinExistence type="predicted"/>
<evidence type="ECO:0000313" key="2">
    <source>
        <dbReference type="Proteomes" id="UP000324974"/>
    </source>
</evidence>
<accession>A0A5C1ALF7</accession>
<dbReference type="KEGG" id="lrs:PX52LOC_05038"/>
<dbReference type="CDD" id="cd08026">
    <property type="entry name" value="DUF326"/>
    <property type="match status" value="1"/>
</dbReference>
<dbReference type="InterPro" id="IPR005560">
    <property type="entry name" value="Csp_YhjQ"/>
</dbReference>
<dbReference type="Proteomes" id="UP000324974">
    <property type="component" value="Chromosome"/>
</dbReference>